<dbReference type="InterPro" id="IPR006674">
    <property type="entry name" value="HD_domain"/>
</dbReference>
<reference evidence="2" key="1">
    <citation type="submission" date="2020-07" db="EMBL/GenBank/DDBJ databases">
        <authorList>
            <person name="Tarantini F.S."/>
            <person name="Hong K.W."/>
            <person name="Chan K.G."/>
        </authorList>
    </citation>
    <scope>NUCLEOTIDE SEQUENCE</scope>
    <source>
        <strain evidence="2">32-07</strain>
    </source>
</reference>
<sequence length="197" mass="22220">MKNTAAWARDLARKHLETPLPRRWAHTQGVARQARTLAPILGDQADLLEAAAWLHDIGYAPDLVDTGFHPLDGARYLRDTHEADTHLCRLVAHHSCAMIEARERDMSSVWAQDFGGQTPLLNDFLTYCDMTTSPQGEVVAVGERLTEIQIRYERTHAVSRAIRQASPALTISVRRVENMLRAKPVNQQTRPIVLLDR</sequence>
<dbReference type="SUPFAM" id="SSF109604">
    <property type="entry name" value="HD-domain/PDEase-like"/>
    <property type="match status" value="1"/>
</dbReference>
<evidence type="ECO:0000313" key="3">
    <source>
        <dbReference type="Proteomes" id="UP001049518"/>
    </source>
</evidence>
<accession>A0ABX8QT73</accession>
<keyword evidence="3" id="KW-1185">Reference proteome</keyword>
<name>A0ABX8QT73_9ACTN</name>
<organism evidence="2 3">
    <name type="scientific">Actinomadura graeca</name>
    <dbReference type="NCBI Taxonomy" id="2750812"/>
    <lineage>
        <taxon>Bacteria</taxon>
        <taxon>Bacillati</taxon>
        <taxon>Actinomycetota</taxon>
        <taxon>Actinomycetes</taxon>
        <taxon>Streptosporangiales</taxon>
        <taxon>Thermomonosporaceae</taxon>
        <taxon>Actinomadura</taxon>
    </lineage>
</organism>
<protein>
    <submittedName>
        <fullName evidence="2">HD domain-containing protein</fullName>
    </submittedName>
</protein>
<dbReference type="Gene3D" id="1.10.3210.10">
    <property type="entry name" value="Hypothetical protein af1432"/>
    <property type="match status" value="1"/>
</dbReference>
<dbReference type="EMBL" id="CP059572">
    <property type="protein sequence ID" value="QXJ20622.1"/>
    <property type="molecule type" value="Genomic_DNA"/>
</dbReference>
<evidence type="ECO:0000259" key="1">
    <source>
        <dbReference type="Pfam" id="PF01966"/>
    </source>
</evidence>
<gene>
    <name evidence="2" type="ORF">AGRA3207_001370</name>
</gene>
<feature type="domain" description="HD" evidence="1">
    <location>
        <begin position="23"/>
        <end position="101"/>
    </location>
</feature>
<dbReference type="Pfam" id="PF01966">
    <property type="entry name" value="HD"/>
    <property type="match status" value="1"/>
</dbReference>
<dbReference type="RefSeq" id="WP_231333708.1">
    <property type="nucleotide sequence ID" value="NZ_CP059572.1"/>
</dbReference>
<dbReference type="InterPro" id="IPR003607">
    <property type="entry name" value="HD/PDEase_dom"/>
</dbReference>
<proteinExistence type="predicted"/>
<evidence type="ECO:0000313" key="2">
    <source>
        <dbReference type="EMBL" id="QXJ20622.1"/>
    </source>
</evidence>
<dbReference type="CDD" id="cd00077">
    <property type="entry name" value="HDc"/>
    <property type="match status" value="1"/>
</dbReference>
<dbReference type="Proteomes" id="UP001049518">
    <property type="component" value="Chromosome"/>
</dbReference>